<gene>
    <name evidence="1" type="ORF">J2Z31_000919</name>
</gene>
<name>A0ABS4QUW1_9HYPH</name>
<comment type="caution">
    <text evidence="1">The sequence shown here is derived from an EMBL/GenBank/DDBJ whole genome shotgun (WGS) entry which is preliminary data.</text>
</comment>
<accession>A0ABS4QUW1</accession>
<evidence type="ECO:0000313" key="1">
    <source>
        <dbReference type="EMBL" id="MBP2234429.1"/>
    </source>
</evidence>
<dbReference type="Proteomes" id="UP000730739">
    <property type="component" value="Unassembled WGS sequence"/>
</dbReference>
<organism evidence="1 2">
    <name type="scientific">Sinorhizobium kostiense</name>
    <dbReference type="NCBI Taxonomy" id="76747"/>
    <lineage>
        <taxon>Bacteria</taxon>
        <taxon>Pseudomonadati</taxon>
        <taxon>Pseudomonadota</taxon>
        <taxon>Alphaproteobacteria</taxon>
        <taxon>Hyphomicrobiales</taxon>
        <taxon>Rhizobiaceae</taxon>
        <taxon>Sinorhizobium/Ensifer group</taxon>
        <taxon>Sinorhizobium</taxon>
    </lineage>
</organism>
<keyword evidence="2" id="KW-1185">Reference proteome</keyword>
<evidence type="ECO:0000313" key="2">
    <source>
        <dbReference type="Proteomes" id="UP000730739"/>
    </source>
</evidence>
<sequence>MFSSDILFSPRLLFCAPLLIGPGLPLLRLLETHLRLAGPLEAHLRFAGHFELHVRFSRFEAHLRLLPLDIHPCLLLRSCAPSDNRLFIRLLNLHLRLAARDFDIRLGHRYRYIWLRHPNDDFRLGLLDGDPRLRHLHANGRLGLPDEDLRPALLHVHLRLRLRVGYLGRALLDRDPWFGLLDHDALLIRLILLLTRCAGSLFSGLLLVEFAQGSLGLSEILRAPL</sequence>
<proteinExistence type="predicted"/>
<dbReference type="RefSeq" id="WP_209600662.1">
    <property type="nucleotide sequence ID" value="NZ_JAGILA010000001.1"/>
</dbReference>
<reference evidence="1 2" key="1">
    <citation type="submission" date="2021-03" db="EMBL/GenBank/DDBJ databases">
        <title>Genomic Encyclopedia of Type Strains, Phase IV (KMG-IV): sequencing the most valuable type-strain genomes for metagenomic binning, comparative biology and taxonomic classification.</title>
        <authorList>
            <person name="Goeker M."/>
        </authorList>
    </citation>
    <scope>NUCLEOTIDE SEQUENCE [LARGE SCALE GENOMIC DNA]</scope>
    <source>
        <strain evidence="1 2">DSM 13372</strain>
    </source>
</reference>
<protein>
    <submittedName>
        <fullName evidence="1">Uncharacterized protein</fullName>
    </submittedName>
</protein>
<dbReference type="EMBL" id="JAGILA010000001">
    <property type="protein sequence ID" value="MBP2234429.1"/>
    <property type="molecule type" value="Genomic_DNA"/>
</dbReference>